<dbReference type="Proteomes" id="UP001220324">
    <property type="component" value="Unassembled WGS sequence"/>
</dbReference>
<name>A0AAD6GC13_9EURO</name>
<gene>
    <name evidence="2" type="ORF">N7494_012689</name>
</gene>
<dbReference type="EMBL" id="JAQIZZ010000008">
    <property type="protein sequence ID" value="KAJ5526039.1"/>
    <property type="molecule type" value="Genomic_DNA"/>
</dbReference>
<keyword evidence="1" id="KW-0472">Membrane</keyword>
<accession>A0AAD6GC13</accession>
<keyword evidence="3" id="KW-1185">Reference proteome</keyword>
<evidence type="ECO:0000256" key="1">
    <source>
        <dbReference type="SAM" id="Phobius"/>
    </source>
</evidence>
<protein>
    <submittedName>
        <fullName evidence="2">Uncharacterized protein</fullName>
    </submittedName>
</protein>
<keyword evidence="1" id="KW-1133">Transmembrane helix</keyword>
<organism evidence="2 3">
    <name type="scientific">Penicillium frequentans</name>
    <dbReference type="NCBI Taxonomy" id="3151616"/>
    <lineage>
        <taxon>Eukaryota</taxon>
        <taxon>Fungi</taxon>
        <taxon>Dikarya</taxon>
        <taxon>Ascomycota</taxon>
        <taxon>Pezizomycotina</taxon>
        <taxon>Eurotiomycetes</taxon>
        <taxon>Eurotiomycetidae</taxon>
        <taxon>Eurotiales</taxon>
        <taxon>Aspergillaceae</taxon>
        <taxon>Penicillium</taxon>
    </lineage>
</organism>
<reference evidence="2 3" key="1">
    <citation type="journal article" date="2023" name="IMA Fungus">
        <title>Comparative genomic study of the Penicillium genus elucidates a diverse pangenome and 15 lateral gene transfer events.</title>
        <authorList>
            <person name="Petersen C."/>
            <person name="Sorensen T."/>
            <person name="Nielsen M.R."/>
            <person name="Sondergaard T.E."/>
            <person name="Sorensen J.L."/>
            <person name="Fitzpatrick D.A."/>
            <person name="Frisvad J.C."/>
            <person name="Nielsen K.L."/>
        </authorList>
    </citation>
    <scope>NUCLEOTIDE SEQUENCE [LARGE SCALE GENOMIC DNA]</scope>
    <source>
        <strain evidence="2 3">IBT 35679</strain>
    </source>
</reference>
<sequence length="179" mass="19856">MALFSFEFTCSVIITISIISLASICAYRIQKTPTGNIVQLATNIQSRHPRLIPSLEDYQDDILHLQGVETPSKLATLASTSTPFTQTITEQNNIRATWSAIIGVAELTKTSPTILTTNTRHKEYEIIASTQVRPGWVTRQKLQASDLPLIPDNIPKGFDHSFHNMIDSFDEKGLNDGAE</sequence>
<dbReference type="AlphaFoldDB" id="A0AAD6GC13"/>
<evidence type="ECO:0000313" key="2">
    <source>
        <dbReference type="EMBL" id="KAJ5526039.1"/>
    </source>
</evidence>
<feature type="transmembrane region" description="Helical" evidence="1">
    <location>
        <begin position="6"/>
        <end position="27"/>
    </location>
</feature>
<keyword evidence="1" id="KW-0812">Transmembrane</keyword>
<proteinExistence type="predicted"/>
<evidence type="ECO:0000313" key="3">
    <source>
        <dbReference type="Proteomes" id="UP001220324"/>
    </source>
</evidence>
<comment type="caution">
    <text evidence="2">The sequence shown here is derived from an EMBL/GenBank/DDBJ whole genome shotgun (WGS) entry which is preliminary data.</text>
</comment>